<dbReference type="Proteomes" id="UP000054018">
    <property type="component" value="Unassembled WGS sequence"/>
</dbReference>
<evidence type="ECO:0000313" key="2">
    <source>
        <dbReference type="EMBL" id="KIK19910.1"/>
    </source>
</evidence>
<dbReference type="HOGENOM" id="CLU_068912_3_0_1"/>
<dbReference type="EMBL" id="KN833775">
    <property type="protein sequence ID" value="KIK19910.1"/>
    <property type="molecule type" value="Genomic_DNA"/>
</dbReference>
<name>A0A0C9Y5C4_9AGAM</name>
<feature type="chain" id="PRO_5002217298" evidence="1">
    <location>
        <begin position="20"/>
        <end position="124"/>
    </location>
</feature>
<sequence>TIILGSTALHILLPTHGTAWTPGDLDIYIPQSTSAHLLKKLVLEGFTSVSEVDMNKKGYSHCKLSCVFVLTKGHLCINVLVSSTSAAISPILQFHSTTVMNFISADTIFSCYPSLTLRHLSMMN</sequence>
<feature type="non-terminal residue" evidence="2">
    <location>
        <position position="1"/>
    </location>
</feature>
<feature type="signal peptide" evidence="1">
    <location>
        <begin position="1"/>
        <end position="19"/>
    </location>
</feature>
<keyword evidence="1" id="KW-0732">Signal</keyword>
<reference evidence="3" key="2">
    <citation type="submission" date="2015-01" db="EMBL/GenBank/DDBJ databases">
        <title>Evolutionary Origins and Diversification of the Mycorrhizal Mutualists.</title>
        <authorList>
            <consortium name="DOE Joint Genome Institute"/>
            <consortium name="Mycorrhizal Genomics Consortium"/>
            <person name="Kohler A."/>
            <person name="Kuo A."/>
            <person name="Nagy L.G."/>
            <person name="Floudas D."/>
            <person name="Copeland A."/>
            <person name="Barry K.W."/>
            <person name="Cichocki N."/>
            <person name="Veneault-Fourrey C."/>
            <person name="LaButti K."/>
            <person name="Lindquist E.A."/>
            <person name="Lipzen A."/>
            <person name="Lundell T."/>
            <person name="Morin E."/>
            <person name="Murat C."/>
            <person name="Riley R."/>
            <person name="Ohm R."/>
            <person name="Sun H."/>
            <person name="Tunlid A."/>
            <person name="Henrissat B."/>
            <person name="Grigoriev I.V."/>
            <person name="Hibbett D.S."/>
            <person name="Martin F."/>
        </authorList>
    </citation>
    <scope>NUCLEOTIDE SEQUENCE [LARGE SCALE GENOMIC DNA]</scope>
    <source>
        <strain evidence="3">441</strain>
    </source>
</reference>
<dbReference type="OrthoDB" id="3183574at2759"/>
<organism evidence="2 3">
    <name type="scientific">Pisolithus microcarpus 441</name>
    <dbReference type="NCBI Taxonomy" id="765257"/>
    <lineage>
        <taxon>Eukaryota</taxon>
        <taxon>Fungi</taxon>
        <taxon>Dikarya</taxon>
        <taxon>Basidiomycota</taxon>
        <taxon>Agaricomycotina</taxon>
        <taxon>Agaricomycetes</taxon>
        <taxon>Agaricomycetidae</taxon>
        <taxon>Boletales</taxon>
        <taxon>Sclerodermatineae</taxon>
        <taxon>Pisolithaceae</taxon>
        <taxon>Pisolithus</taxon>
    </lineage>
</organism>
<dbReference type="AlphaFoldDB" id="A0A0C9Y5C4"/>
<accession>A0A0C9Y5C4</accession>
<keyword evidence="3" id="KW-1185">Reference proteome</keyword>
<feature type="non-terminal residue" evidence="2">
    <location>
        <position position="124"/>
    </location>
</feature>
<reference evidence="2 3" key="1">
    <citation type="submission" date="2014-04" db="EMBL/GenBank/DDBJ databases">
        <authorList>
            <consortium name="DOE Joint Genome Institute"/>
            <person name="Kuo A."/>
            <person name="Kohler A."/>
            <person name="Costa M.D."/>
            <person name="Nagy L.G."/>
            <person name="Floudas D."/>
            <person name="Copeland A."/>
            <person name="Barry K.W."/>
            <person name="Cichocki N."/>
            <person name="Veneault-Fourrey C."/>
            <person name="LaButti K."/>
            <person name="Lindquist E.A."/>
            <person name="Lipzen A."/>
            <person name="Lundell T."/>
            <person name="Morin E."/>
            <person name="Murat C."/>
            <person name="Sun H."/>
            <person name="Tunlid A."/>
            <person name="Henrissat B."/>
            <person name="Grigoriev I.V."/>
            <person name="Hibbett D.S."/>
            <person name="Martin F."/>
            <person name="Nordberg H.P."/>
            <person name="Cantor M.N."/>
            <person name="Hua S.X."/>
        </authorList>
    </citation>
    <scope>NUCLEOTIDE SEQUENCE [LARGE SCALE GENOMIC DNA]</scope>
    <source>
        <strain evidence="2 3">441</strain>
    </source>
</reference>
<proteinExistence type="predicted"/>
<gene>
    <name evidence="2" type="ORF">PISMIDRAFT_63470</name>
</gene>
<evidence type="ECO:0000313" key="3">
    <source>
        <dbReference type="Proteomes" id="UP000054018"/>
    </source>
</evidence>
<evidence type="ECO:0000256" key="1">
    <source>
        <dbReference type="SAM" id="SignalP"/>
    </source>
</evidence>
<protein>
    <submittedName>
        <fullName evidence="2">Uncharacterized protein</fullName>
    </submittedName>
</protein>